<keyword evidence="6" id="KW-1185">Reference proteome</keyword>
<dbReference type="CDD" id="cd01129">
    <property type="entry name" value="PulE-GspE-like"/>
    <property type="match status" value="1"/>
</dbReference>
<dbReference type="Gene3D" id="3.30.450.90">
    <property type="match status" value="1"/>
</dbReference>
<organism evidence="5 6">
    <name type="scientific">Lentibacillus halodurans</name>
    <dbReference type="NCBI Taxonomy" id="237679"/>
    <lineage>
        <taxon>Bacteria</taxon>
        <taxon>Bacillati</taxon>
        <taxon>Bacillota</taxon>
        <taxon>Bacilli</taxon>
        <taxon>Bacillales</taxon>
        <taxon>Bacillaceae</taxon>
        <taxon>Lentibacillus</taxon>
    </lineage>
</organism>
<dbReference type="EMBL" id="FOJW01000001">
    <property type="protein sequence ID" value="SFA71267.1"/>
    <property type="molecule type" value="Genomic_DNA"/>
</dbReference>
<dbReference type="InterPro" id="IPR047667">
    <property type="entry name" value="ATPase_ComGA"/>
</dbReference>
<gene>
    <name evidence="5" type="ORF">SAMN04488072_101178</name>
</gene>
<sequence>MKYVEYNLIKEVTYGLDTASRLSETLLQSAINANASDIHFYPFSDQVSIYFRVFGKRTLHKTIPINQYQLLLTYYKFTSGMDIGEVRKPQNGTIIHKQLNHRYALRLSTLPVSQTESLAIRILPQENNLTLDQLFLFPNQLKKLKKWITNKNGIILLTGPTGSGKTTTLYALLQAILEEKSYQTITLEDPIEKEISDILQVQVNEKAGMTYQIGLKAALRHDPDILMIGEIRDRFTAEFAFDASLTGHLVLSTLHAKNAAGTIHRLLEMGMNTSDLKQSLIAVAALQLVPVEHNQHVTRRAAIMELLDGHLLEHIINGGNMQSMKHFHTFDHLRKKAFAYGFIAEEAFLAAGK</sequence>
<dbReference type="Pfam" id="PF00437">
    <property type="entry name" value="T2SSE"/>
    <property type="match status" value="1"/>
</dbReference>
<dbReference type="PANTHER" id="PTHR30258:SF2">
    <property type="entry name" value="COMG OPERON PROTEIN 1"/>
    <property type="match status" value="1"/>
</dbReference>
<dbReference type="GO" id="GO:0016887">
    <property type="term" value="F:ATP hydrolysis activity"/>
    <property type="evidence" value="ECO:0007669"/>
    <property type="project" value="TreeGrafter"/>
</dbReference>
<evidence type="ECO:0000256" key="3">
    <source>
        <dbReference type="ARBA" id="ARBA00022840"/>
    </source>
</evidence>
<comment type="similarity">
    <text evidence="1">Belongs to the GSP E family.</text>
</comment>
<reference evidence="5 6" key="1">
    <citation type="submission" date="2016-10" db="EMBL/GenBank/DDBJ databases">
        <authorList>
            <person name="de Groot N.N."/>
        </authorList>
    </citation>
    <scope>NUCLEOTIDE SEQUENCE [LARGE SCALE GENOMIC DNA]</scope>
    <source>
        <strain evidence="5 6">CGMCC 1.3702</strain>
    </source>
</reference>
<dbReference type="InterPro" id="IPR001482">
    <property type="entry name" value="T2SS/T4SS_dom"/>
</dbReference>
<evidence type="ECO:0000256" key="2">
    <source>
        <dbReference type="ARBA" id="ARBA00022741"/>
    </source>
</evidence>
<name>A0A1I0V5D8_9BACI</name>
<dbReference type="SMART" id="SM00382">
    <property type="entry name" value="AAA"/>
    <property type="match status" value="1"/>
</dbReference>
<protein>
    <submittedName>
        <fullName evidence="5">Competence-related pilin export protein ComGA</fullName>
    </submittedName>
</protein>
<dbReference type="Proteomes" id="UP000198642">
    <property type="component" value="Unassembled WGS sequence"/>
</dbReference>
<accession>A0A1I0V5D8</accession>
<dbReference type="AlphaFoldDB" id="A0A1I0V5D8"/>
<feature type="domain" description="Bacterial type II secretion system protein E" evidence="4">
    <location>
        <begin position="219"/>
        <end position="233"/>
    </location>
</feature>
<dbReference type="InterPro" id="IPR003593">
    <property type="entry name" value="AAA+_ATPase"/>
</dbReference>
<dbReference type="PANTHER" id="PTHR30258">
    <property type="entry name" value="TYPE II SECRETION SYSTEM PROTEIN GSPE-RELATED"/>
    <property type="match status" value="1"/>
</dbReference>
<dbReference type="GO" id="GO:0005886">
    <property type="term" value="C:plasma membrane"/>
    <property type="evidence" value="ECO:0007669"/>
    <property type="project" value="TreeGrafter"/>
</dbReference>
<dbReference type="SUPFAM" id="SSF52540">
    <property type="entry name" value="P-loop containing nucleoside triphosphate hydrolases"/>
    <property type="match status" value="1"/>
</dbReference>
<dbReference type="GO" id="GO:0005524">
    <property type="term" value="F:ATP binding"/>
    <property type="evidence" value="ECO:0007669"/>
    <property type="project" value="UniProtKB-KW"/>
</dbReference>
<dbReference type="PROSITE" id="PS00662">
    <property type="entry name" value="T2SP_E"/>
    <property type="match status" value="1"/>
</dbReference>
<evidence type="ECO:0000313" key="6">
    <source>
        <dbReference type="Proteomes" id="UP000198642"/>
    </source>
</evidence>
<dbReference type="Gene3D" id="3.40.50.300">
    <property type="entry name" value="P-loop containing nucleotide triphosphate hydrolases"/>
    <property type="match status" value="1"/>
</dbReference>
<proteinExistence type="inferred from homology"/>
<keyword evidence="3" id="KW-0067">ATP-binding</keyword>
<evidence type="ECO:0000256" key="1">
    <source>
        <dbReference type="ARBA" id="ARBA00006611"/>
    </source>
</evidence>
<dbReference type="STRING" id="237679.SAMN04488072_101178"/>
<dbReference type="NCBIfam" id="NF041000">
    <property type="entry name" value="ATPase_ComGA"/>
    <property type="match status" value="1"/>
</dbReference>
<evidence type="ECO:0000259" key="4">
    <source>
        <dbReference type="PROSITE" id="PS00662"/>
    </source>
</evidence>
<evidence type="ECO:0000313" key="5">
    <source>
        <dbReference type="EMBL" id="SFA71267.1"/>
    </source>
</evidence>
<dbReference type="InterPro" id="IPR027417">
    <property type="entry name" value="P-loop_NTPase"/>
</dbReference>
<keyword evidence="2" id="KW-0547">Nucleotide-binding</keyword>